<dbReference type="AlphaFoldDB" id="A0A9Q9IIU6"/>
<gene>
    <name evidence="1" type="ORF">Daura_51435</name>
</gene>
<proteinExistence type="predicted"/>
<protein>
    <submittedName>
        <fullName evidence="1">Uncharacterized protein</fullName>
    </submittedName>
</protein>
<dbReference type="EMBL" id="CP073767">
    <property type="protein sequence ID" value="UWZ54727.1"/>
    <property type="molecule type" value="Genomic_DNA"/>
</dbReference>
<reference evidence="1" key="1">
    <citation type="submission" date="2021-04" db="EMBL/GenBank/DDBJ databases">
        <title>Dactylosporangium aurantiacum NRRL B-8018 full assembly.</title>
        <authorList>
            <person name="Hartkoorn R.C."/>
            <person name="Beaudoing E."/>
            <person name="Hot D."/>
        </authorList>
    </citation>
    <scope>NUCLEOTIDE SEQUENCE</scope>
    <source>
        <strain evidence="1">NRRL B-8018</strain>
    </source>
</reference>
<evidence type="ECO:0000313" key="1">
    <source>
        <dbReference type="EMBL" id="UWZ54727.1"/>
    </source>
</evidence>
<evidence type="ECO:0000313" key="2">
    <source>
        <dbReference type="Proteomes" id="UP001058003"/>
    </source>
</evidence>
<dbReference type="Proteomes" id="UP001058003">
    <property type="component" value="Chromosome"/>
</dbReference>
<organism evidence="1 2">
    <name type="scientific">Dactylosporangium aurantiacum</name>
    <dbReference type="NCBI Taxonomy" id="35754"/>
    <lineage>
        <taxon>Bacteria</taxon>
        <taxon>Bacillati</taxon>
        <taxon>Actinomycetota</taxon>
        <taxon>Actinomycetes</taxon>
        <taxon>Micromonosporales</taxon>
        <taxon>Micromonosporaceae</taxon>
        <taxon>Dactylosporangium</taxon>
    </lineage>
</organism>
<dbReference type="RefSeq" id="WP_033359922.1">
    <property type="nucleotide sequence ID" value="NZ_CP073767.1"/>
</dbReference>
<keyword evidence="2" id="KW-1185">Reference proteome</keyword>
<accession>A0A9Q9IIU6</accession>
<sequence>MALSLQDRARNRTVLTRHALRRLAYVETQPDEDAGSRAASRLTSLLVALPRIERVMTDTSGPIAAAGPGGAR</sequence>
<name>A0A9Q9IIU6_9ACTN</name>
<dbReference type="KEGG" id="daur:Daura_51435"/>